<protein>
    <submittedName>
        <fullName evidence="2">Uncharacterized protein</fullName>
    </submittedName>
</protein>
<dbReference type="AlphaFoldDB" id="A0A8H3HYH5"/>
<sequence length="415" mass="45967">MPSLGVQAREDRMFYQCKDLLRKFYHEEHVGMLQEIPATPGSEAPTTCRGAYCLYPNAIMRPGSHRVSVEKRATTDPKQYSLPYEPIASLSKVRQTPRGPRGQYGLGQNGQEWICVSCFESMLVVYRNRMRRDNPGMTFLPGHPIYEVVYYILAEEREIVGRLGRLSLCSTKHHGLELWKARYLGARRAADPFYIPKNTPGRTEFLQYFSGKDGKSVYLSREDRDYEGRLEDETLAEISGDEVDDCSLTQLLEKLSMRNFTHLSIANRRTAAAKLANYNAYPYENPDEDPEGNKPCHPSRVNPKVPKLRISQATDDEPSLLASCLPAPKPAPSTAPTPAVTGAKRHPLVLLAASKNASGPETATKIDSDGPETAREHCAAGLLMTPLLGSDPLEIKETGGGVGASVTRRSRSASL</sequence>
<evidence type="ECO:0000313" key="2">
    <source>
        <dbReference type="EMBL" id="CAF9907702.1"/>
    </source>
</evidence>
<accession>A0A8H3HYH5</accession>
<dbReference type="EMBL" id="CAJPDR010000023">
    <property type="protein sequence ID" value="CAF9907702.1"/>
    <property type="molecule type" value="Genomic_DNA"/>
</dbReference>
<gene>
    <name evidence="2" type="ORF">ALECFALPRED_003766</name>
</gene>
<keyword evidence="3" id="KW-1185">Reference proteome</keyword>
<evidence type="ECO:0000313" key="3">
    <source>
        <dbReference type="Proteomes" id="UP000664203"/>
    </source>
</evidence>
<reference evidence="2" key="1">
    <citation type="submission" date="2021-03" db="EMBL/GenBank/DDBJ databases">
        <authorList>
            <person name="Tagirdzhanova G."/>
        </authorList>
    </citation>
    <scope>NUCLEOTIDE SEQUENCE</scope>
</reference>
<feature type="region of interest" description="Disordered" evidence="1">
    <location>
        <begin position="283"/>
        <end position="303"/>
    </location>
</feature>
<evidence type="ECO:0000256" key="1">
    <source>
        <dbReference type="SAM" id="MobiDB-lite"/>
    </source>
</evidence>
<comment type="caution">
    <text evidence="2">The sequence shown here is derived from an EMBL/GenBank/DDBJ whole genome shotgun (WGS) entry which is preliminary data.</text>
</comment>
<feature type="region of interest" description="Disordered" evidence="1">
    <location>
        <begin position="393"/>
        <end position="415"/>
    </location>
</feature>
<name>A0A8H3HYH5_9LECA</name>
<organism evidence="2 3">
    <name type="scientific">Alectoria fallacina</name>
    <dbReference type="NCBI Taxonomy" id="1903189"/>
    <lineage>
        <taxon>Eukaryota</taxon>
        <taxon>Fungi</taxon>
        <taxon>Dikarya</taxon>
        <taxon>Ascomycota</taxon>
        <taxon>Pezizomycotina</taxon>
        <taxon>Lecanoromycetes</taxon>
        <taxon>OSLEUM clade</taxon>
        <taxon>Lecanoromycetidae</taxon>
        <taxon>Lecanorales</taxon>
        <taxon>Lecanorineae</taxon>
        <taxon>Parmeliaceae</taxon>
        <taxon>Alectoria</taxon>
    </lineage>
</organism>
<proteinExistence type="predicted"/>
<dbReference type="Proteomes" id="UP000664203">
    <property type="component" value="Unassembled WGS sequence"/>
</dbReference>